<protein>
    <submittedName>
        <fullName evidence="1">11274_t:CDS:1</fullName>
    </submittedName>
</protein>
<dbReference type="Proteomes" id="UP000789920">
    <property type="component" value="Unassembled WGS sequence"/>
</dbReference>
<name>A0ACA9SJ73_9GLOM</name>
<comment type="caution">
    <text evidence="1">The sequence shown here is derived from an EMBL/GenBank/DDBJ whole genome shotgun (WGS) entry which is preliminary data.</text>
</comment>
<proteinExistence type="predicted"/>
<feature type="non-terminal residue" evidence="1">
    <location>
        <position position="1"/>
    </location>
</feature>
<keyword evidence="2" id="KW-1185">Reference proteome</keyword>
<dbReference type="EMBL" id="CAJVQC010119945">
    <property type="protein sequence ID" value="CAG8838236.1"/>
    <property type="molecule type" value="Genomic_DNA"/>
</dbReference>
<organism evidence="1 2">
    <name type="scientific">Racocetra persica</name>
    <dbReference type="NCBI Taxonomy" id="160502"/>
    <lineage>
        <taxon>Eukaryota</taxon>
        <taxon>Fungi</taxon>
        <taxon>Fungi incertae sedis</taxon>
        <taxon>Mucoromycota</taxon>
        <taxon>Glomeromycotina</taxon>
        <taxon>Glomeromycetes</taxon>
        <taxon>Diversisporales</taxon>
        <taxon>Gigasporaceae</taxon>
        <taxon>Racocetra</taxon>
    </lineage>
</organism>
<gene>
    <name evidence="1" type="ORF">RPERSI_LOCUS30596</name>
</gene>
<sequence length="114" mass="12997">ISSPTSTSTTATEDSPTLAHVVKRWKTKELIEFLRKEEDLNLSEKAIKILEQEEIDGRDFLKTSEEKLRSYGMPGGPASRLSDFAKDLNKRKLRAYSSYKSLKEVLRKFGLDSD</sequence>
<accession>A0ACA9SJ73</accession>
<reference evidence="1" key="1">
    <citation type="submission" date="2021-06" db="EMBL/GenBank/DDBJ databases">
        <authorList>
            <person name="Kallberg Y."/>
            <person name="Tangrot J."/>
            <person name="Rosling A."/>
        </authorList>
    </citation>
    <scope>NUCLEOTIDE SEQUENCE</scope>
    <source>
        <strain evidence="1">MA461A</strain>
    </source>
</reference>
<feature type="non-terminal residue" evidence="1">
    <location>
        <position position="114"/>
    </location>
</feature>
<evidence type="ECO:0000313" key="1">
    <source>
        <dbReference type="EMBL" id="CAG8838236.1"/>
    </source>
</evidence>
<evidence type="ECO:0000313" key="2">
    <source>
        <dbReference type="Proteomes" id="UP000789920"/>
    </source>
</evidence>